<keyword evidence="4" id="KW-1185">Reference proteome</keyword>
<protein>
    <submittedName>
        <fullName evidence="3">Redoxin domain-containing protein</fullName>
    </submittedName>
</protein>
<dbReference type="InterPro" id="IPR036249">
    <property type="entry name" value="Thioredoxin-like_sf"/>
</dbReference>
<evidence type="ECO:0000313" key="4">
    <source>
        <dbReference type="Proteomes" id="UP000326287"/>
    </source>
</evidence>
<dbReference type="SUPFAM" id="SSF49742">
    <property type="entry name" value="PHM/PNGase F"/>
    <property type="match status" value="2"/>
</dbReference>
<sequence length="623" mass="70041">MRVDDFVLLDQHGQAHRMHYHQDASAIVLIVHGNGCQIVRSTLPDYKALRDKYAAQGVQFAMINSNLQDNRESIAAEAAEWEIDFPILVDETQDIGRSLALTRTAEVIVVDPKTWRIVYRGAINDRVHYERQKDKAQQHYVADVLDAMIAGDAPAFSEMQSPGCIVNIPEQQAAVSYSETIAPLLIEKCASCHVEGGIAPWAMSEYRMIQGFAPMIREVLRTRRMPPWHLDPAVGEWQHDGGLSNEERTTLMAWLEAGAPRGEGADPLLEVPPRENVWTLGQPDLVIEVPAFAVPATGTVEYQFPQVANPLKEGAWVVAATVIPGDAQAVHHVLLGTVDEKIDGERADEEDIFENYIMGYAPGNESAFMPEGTGVYVPPGAYYTFQMHYTPYGKASTDVTRVGLYFAKEAPEQFLRQEVVVNPAILIPPHAADHEEVATVRFYHDATLYALTPHSHYRGKSSTFELIYPDGREELILSVPNYDFNWQRTYNFVEPKQVPAGTRIVHRTIYDNSANNPGNPDPEAEVSWGLQSEEEMLYGSVSYAWTDEKVSAPIHDDLRSGVSQWVGYLDQNLDGKVQRSEMPERLRKNIGLKWIFLDKNFDGGLDYDEMEAMIRRRQEKKDG</sequence>
<dbReference type="InterPro" id="IPR047262">
    <property type="entry name" value="PRX-like1"/>
</dbReference>
<dbReference type="SUPFAM" id="SSF52833">
    <property type="entry name" value="Thioredoxin-like"/>
    <property type="match status" value="1"/>
</dbReference>
<name>A0A5P9NQP0_9GAMM</name>
<reference evidence="3 4" key="1">
    <citation type="submission" date="2019-02" db="EMBL/GenBank/DDBJ databases">
        <authorList>
            <person name="Li S.-H."/>
        </authorList>
    </citation>
    <scope>NUCLEOTIDE SEQUENCE [LARGE SCALE GENOMIC DNA]</scope>
    <source>
        <strain evidence="3 4">IMCC14385</strain>
    </source>
</reference>
<evidence type="ECO:0000256" key="1">
    <source>
        <dbReference type="ARBA" id="ARBA00023157"/>
    </source>
</evidence>
<dbReference type="Pfam" id="PF00578">
    <property type="entry name" value="AhpC-TSA"/>
    <property type="match status" value="1"/>
</dbReference>
<evidence type="ECO:0000259" key="2">
    <source>
        <dbReference type="Pfam" id="PF00578"/>
    </source>
</evidence>
<dbReference type="PANTHER" id="PTHR43640:SF1">
    <property type="entry name" value="THIOREDOXIN-DEPENDENT PEROXIREDOXIN"/>
    <property type="match status" value="1"/>
</dbReference>
<gene>
    <name evidence="3" type="ORF">EY643_05750</name>
</gene>
<dbReference type="Gene3D" id="2.60.120.310">
    <property type="entry name" value="Copper type II, ascorbate-dependent monooxygenase, N-terminal domain"/>
    <property type="match status" value="1"/>
</dbReference>
<accession>A0A5P9NQP0</accession>
<dbReference type="InterPro" id="IPR014784">
    <property type="entry name" value="Cu2_ascorb_mOase-like_C"/>
</dbReference>
<dbReference type="Gene3D" id="1.10.238.10">
    <property type="entry name" value="EF-hand"/>
    <property type="match status" value="1"/>
</dbReference>
<dbReference type="Gene3D" id="3.40.30.10">
    <property type="entry name" value="Glutaredoxin"/>
    <property type="match status" value="1"/>
</dbReference>
<dbReference type="GO" id="GO:0016209">
    <property type="term" value="F:antioxidant activity"/>
    <property type="evidence" value="ECO:0007669"/>
    <property type="project" value="InterPro"/>
</dbReference>
<dbReference type="GO" id="GO:0005507">
    <property type="term" value="F:copper ion binding"/>
    <property type="evidence" value="ECO:0007669"/>
    <property type="project" value="InterPro"/>
</dbReference>
<dbReference type="Proteomes" id="UP000326287">
    <property type="component" value="Chromosome"/>
</dbReference>
<proteinExistence type="predicted"/>
<dbReference type="Gene3D" id="2.60.120.230">
    <property type="match status" value="1"/>
</dbReference>
<dbReference type="OrthoDB" id="9809746at2"/>
<dbReference type="AlphaFoldDB" id="A0A5P9NQP0"/>
<dbReference type="GO" id="GO:0016715">
    <property type="term" value="F:oxidoreductase activity, acting on paired donors, with incorporation or reduction of molecular oxygen, reduced ascorbate as one donor, and incorporation of one atom of oxygen"/>
    <property type="evidence" value="ECO:0007669"/>
    <property type="project" value="InterPro"/>
</dbReference>
<dbReference type="PANTHER" id="PTHR43640">
    <property type="entry name" value="OS07G0260300 PROTEIN"/>
    <property type="match status" value="1"/>
</dbReference>
<dbReference type="EMBL" id="CP036422">
    <property type="protein sequence ID" value="QFU77775.1"/>
    <property type="molecule type" value="Genomic_DNA"/>
</dbReference>
<keyword evidence="1" id="KW-1015">Disulfide bond</keyword>
<dbReference type="InterPro" id="IPR036939">
    <property type="entry name" value="Cu2_ascorb_mOase_N_sf"/>
</dbReference>
<evidence type="ECO:0000313" key="3">
    <source>
        <dbReference type="EMBL" id="QFU77775.1"/>
    </source>
</evidence>
<dbReference type="KEGG" id="halc:EY643_05750"/>
<dbReference type="InterPro" id="IPR008977">
    <property type="entry name" value="PHM/PNGase_F_dom_sf"/>
</dbReference>
<feature type="domain" description="Alkyl hydroperoxide reductase subunit C/ Thiol specific antioxidant" evidence="2">
    <location>
        <begin position="4"/>
        <end position="120"/>
    </location>
</feature>
<dbReference type="InterPro" id="IPR000866">
    <property type="entry name" value="AhpC/TSA"/>
</dbReference>
<organism evidence="3 4">
    <name type="scientific">Halioglobus maricola</name>
    <dbReference type="NCBI Taxonomy" id="2601894"/>
    <lineage>
        <taxon>Bacteria</taxon>
        <taxon>Pseudomonadati</taxon>
        <taxon>Pseudomonadota</taxon>
        <taxon>Gammaproteobacteria</taxon>
        <taxon>Cellvibrionales</taxon>
        <taxon>Halieaceae</taxon>
        <taxon>Halioglobus</taxon>
    </lineage>
</organism>